<dbReference type="STRING" id="1141098.A0A1Y2DMP0"/>
<keyword evidence="6" id="KW-0862">Zinc</keyword>
<evidence type="ECO:0000259" key="10">
    <source>
        <dbReference type="PROSITE" id="PS51194"/>
    </source>
</evidence>
<evidence type="ECO:0000256" key="2">
    <source>
        <dbReference type="ARBA" id="ARBA00022741"/>
    </source>
</evidence>
<name>A0A1Y2DMP0_9PEZI</name>
<sequence>MLFDGSTILLQNGSTSNPYGTPGSGGSLLDIANRTNHYDYQNGTDGFGNPIPHLPQQIRDYVEDYMGNPQKTAEEIRNLLSTISPDMEVPPEGQEGTPDGLKVFLYRHQKMALKWMENMEADNQKKGGILADDMGLGKTVSTIALMLSRRVEWDRFNSSNRPVKTNVIVGPVALIKQWEREIDKKVNYRHRFEVHNYHSKKVDYNTLRQKDIVLTTYGTLGAELKKFEEYVKKSTQRGESIDESHLQKLCPFLSPKSQFHRVVLDEAQCIKNKKTQAAKAAGRIVAEYRWCLSGTPMMNSVSELASLINFLRIKPYCETDKFSRTFGCLSATRSGGHNRDKAMRQLQTLLKAIMMRRSKTSIIDGKPIIDLKPKIETVDHVVFNEDDGQFYRDLETESRVTISKYLREGTVGKHYSIALVLLLRLRQACCHPYLHLTDLDYGNNEIPEDVMLELAKTLAPAVVNRIKEAEGFECPICYDAVDNPSIMLPCGHDTCAECLDRLTGNAEQRNLQNGNEGGSKVHCPECRGDIDIKKVITYEYFKKVHMPQPDEATTTAAEKEETASESEDNNETDSEDETDDDMGDDDVDERGNLKDFVVNDDNDGVNADDVDPDTTDLNDELGTVIEKSKATKKSKRPKKNKGKAKQKELEVKPHMLKDLRKDAGKSQEAYRRYMRYLKKIWLPSAKVTKCQELIADIQQTGEKTIVFSQWTLLLDLLEIPIKHELKLGYRRYDGGMSATQRDHAVRDFMENDDVKVILVSLKAGNAGLNLTSASQVIIMDPFWNPYIEMQAIDRAHRIGQQNTVKVHRVLIENTVEDRIVLLQEKKRKLVDAALDEGAAKNIGRLNADDLAYLFGIGGGR</sequence>
<feature type="domain" description="Helicase ATP-binding" evidence="9">
    <location>
        <begin position="119"/>
        <end position="314"/>
    </location>
</feature>
<dbReference type="SUPFAM" id="SSF52540">
    <property type="entry name" value="P-loop containing nucleoside triphosphate hydrolases"/>
    <property type="match status" value="2"/>
</dbReference>
<keyword evidence="6" id="KW-0863">Zinc-finger</keyword>
<dbReference type="InterPro" id="IPR001650">
    <property type="entry name" value="Helicase_C-like"/>
</dbReference>
<dbReference type="InterPro" id="IPR000330">
    <property type="entry name" value="SNF2_N"/>
</dbReference>
<dbReference type="Proteomes" id="UP000193689">
    <property type="component" value="Unassembled WGS sequence"/>
</dbReference>
<proteinExistence type="inferred from homology"/>
<dbReference type="InterPro" id="IPR013083">
    <property type="entry name" value="Znf_RING/FYVE/PHD"/>
</dbReference>
<feature type="region of interest" description="Disordered" evidence="7">
    <location>
        <begin position="549"/>
        <end position="647"/>
    </location>
</feature>
<dbReference type="SMART" id="SM00487">
    <property type="entry name" value="DEXDc"/>
    <property type="match status" value="1"/>
</dbReference>
<evidence type="ECO:0000313" key="12">
    <source>
        <dbReference type="Proteomes" id="UP000193689"/>
    </source>
</evidence>
<comment type="similarity">
    <text evidence="1">Belongs to the SNF2/RAD54 helicase family.</text>
</comment>
<feature type="domain" description="Helicase C-terminal" evidence="10">
    <location>
        <begin position="689"/>
        <end position="846"/>
    </location>
</feature>
<dbReference type="InterPro" id="IPR001841">
    <property type="entry name" value="Znf_RING"/>
</dbReference>
<evidence type="ECO:0000256" key="4">
    <source>
        <dbReference type="ARBA" id="ARBA00022806"/>
    </source>
</evidence>
<dbReference type="SUPFAM" id="SSF57850">
    <property type="entry name" value="RING/U-box"/>
    <property type="match status" value="1"/>
</dbReference>
<dbReference type="GO" id="GO:0016787">
    <property type="term" value="F:hydrolase activity"/>
    <property type="evidence" value="ECO:0007669"/>
    <property type="project" value="UniProtKB-KW"/>
</dbReference>
<dbReference type="InterPro" id="IPR049730">
    <property type="entry name" value="SNF2/RAD54-like_C"/>
</dbReference>
<dbReference type="GO" id="GO:0000724">
    <property type="term" value="P:double-strand break repair via homologous recombination"/>
    <property type="evidence" value="ECO:0007669"/>
    <property type="project" value="TreeGrafter"/>
</dbReference>
<evidence type="ECO:0000259" key="9">
    <source>
        <dbReference type="PROSITE" id="PS51192"/>
    </source>
</evidence>
<dbReference type="GeneID" id="63772693"/>
<keyword evidence="12" id="KW-1185">Reference proteome</keyword>
<dbReference type="Gene3D" id="3.40.50.10810">
    <property type="entry name" value="Tandem AAA-ATPase domain"/>
    <property type="match status" value="1"/>
</dbReference>
<keyword evidence="6" id="KW-0479">Metal-binding</keyword>
<dbReference type="GO" id="GO:0005524">
    <property type="term" value="F:ATP binding"/>
    <property type="evidence" value="ECO:0007669"/>
    <property type="project" value="UniProtKB-KW"/>
</dbReference>
<dbReference type="GO" id="GO:0008094">
    <property type="term" value="F:ATP-dependent activity, acting on DNA"/>
    <property type="evidence" value="ECO:0007669"/>
    <property type="project" value="TreeGrafter"/>
</dbReference>
<dbReference type="Pfam" id="PF00176">
    <property type="entry name" value="SNF2-rel_dom"/>
    <property type="match status" value="1"/>
</dbReference>
<dbReference type="Pfam" id="PF13923">
    <property type="entry name" value="zf-C3HC4_2"/>
    <property type="match status" value="1"/>
</dbReference>
<dbReference type="InterPro" id="IPR038718">
    <property type="entry name" value="SNF2-like_sf"/>
</dbReference>
<dbReference type="CDD" id="cd18793">
    <property type="entry name" value="SF2_C_SNF"/>
    <property type="match status" value="1"/>
</dbReference>
<dbReference type="Pfam" id="PF00271">
    <property type="entry name" value="Helicase_C"/>
    <property type="match status" value="1"/>
</dbReference>
<dbReference type="InterPro" id="IPR050628">
    <property type="entry name" value="SNF2_RAD54_helicase_TF"/>
</dbReference>
<dbReference type="Gene3D" id="3.30.40.10">
    <property type="entry name" value="Zinc/RING finger domain, C3HC4 (zinc finger)"/>
    <property type="match status" value="1"/>
</dbReference>
<feature type="compositionally biased region" description="Basic residues" evidence="7">
    <location>
        <begin position="630"/>
        <end position="644"/>
    </location>
</feature>
<reference evidence="11 12" key="1">
    <citation type="submission" date="2016-07" db="EMBL/GenBank/DDBJ databases">
        <title>Pervasive Adenine N6-methylation of Active Genes in Fungi.</title>
        <authorList>
            <consortium name="DOE Joint Genome Institute"/>
            <person name="Mondo S.J."/>
            <person name="Dannebaum R.O."/>
            <person name="Kuo R.C."/>
            <person name="Labutti K."/>
            <person name="Haridas S."/>
            <person name="Kuo A."/>
            <person name="Salamov A."/>
            <person name="Ahrendt S.R."/>
            <person name="Lipzen A."/>
            <person name="Sullivan W."/>
            <person name="Andreopoulos W.B."/>
            <person name="Clum A."/>
            <person name="Lindquist E."/>
            <person name="Daum C."/>
            <person name="Ramamoorthy G.K."/>
            <person name="Gryganskyi A."/>
            <person name="Culley D."/>
            <person name="Magnuson J.K."/>
            <person name="James T.Y."/>
            <person name="O'Malley M.A."/>
            <person name="Stajich J.E."/>
            <person name="Spatafora J.W."/>
            <person name="Visel A."/>
            <person name="Grigoriev I.V."/>
        </authorList>
    </citation>
    <scope>NUCLEOTIDE SEQUENCE [LARGE SCALE GENOMIC DNA]</scope>
    <source>
        <strain evidence="11 12">CBS 129021</strain>
    </source>
</reference>
<accession>A0A1Y2DMP0</accession>
<dbReference type="PROSITE" id="PS51194">
    <property type="entry name" value="HELICASE_CTER"/>
    <property type="match status" value="1"/>
</dbReference>
<evidence type="ECO:0000256" key="1">
    <source>
        <dbReference type="ARBA" id="ARBA00007025"/>
    </source>
</evidence>
<evidence type="ECO:0000256" key="6">
    <source>
        <dbReference type="PROSITE-ProRule" id="PRU00175"/>
    </source>
</evidence>
<dbReference type="OrthoDB" id="423559at2759"/>
<dbReference type="RefSeq" id="XP_040712780.1">
    <property type="nucleotide sequence ID" value="XM_040856481.1"/>
</dbReference>
<keyword evidence="3" id="KW-0378">Hydrolase</keyword>
<comment type="caution">
    <text evidence="11">The sequence shown here is derived from an EMBL/GenBank/DDBJ whole genome shotgun (WGS) entry which is preliminary data.</text>
</comment>
<keyword evidence="2" id="KW-0547">Nucleotide-binding</keyword>
<dbReference type="GO" id="GO:0005634">
    <property type="term" value="C:nucleus"/>
    <property type="evidence" value="ECO:0007669"/>
    <property type="project" value="TreeGrafter"/>
</dbReference>
<dbReference type="InterPro" id="IPR014001">
    <property type="entry name" value="Helicase_ATP-bd"/>
</dbReference>
<dbReference type="GO" id="GO:0004386">
    <property type="term" value="F:helicase activity"/>
    <property type="evidence" value="ECO:0007669"/>
    <property type="project" value="UniProtKB-KW"/>
</dbReference>
<dbReference type="SMART" id="SM00490">
    <property type="entry name" value="HELICc"/>
    <property type="match status" value="1"/>
</dbReference>
<dbReference type="PROSITE" id="PS50089">
    <property type="entry name" value="ZF_RING_2"/>
    <property type="match status" value="1"/>
</dbReference>
<protein>
    <submittedName>
        <fullName evidence="11">SNF2 family N-terminal domain-domain-containing protein</fullName>
    </submittedName>
</protein>
<dbReference type="EMBL" id="MCFJ01000011">
    <property type="protein sequence ID" value="ORY60553.1"/>
    <property type="molecule type" value="Genomic_DNA"/>
</dbReference>
<evidence type="ECO:0000313" key="11">
    <source>
        <dbReference type="EMBL" id="ORY60553.1"/>
    </source>
</evidence>
<dbReference type="GO" id="GO:0008270">
    <property type="term" value="F:zinc ion binding"/>
    <property type="evidence" value="ECO:0007669"/>
    <property type="project" value="UniProtKB-KW"/>
</dbReference>
<dbReference type="Gene3D" id="3.40.50.300">
    <property type="entry name" value="P-loop containing nucleotide triphosphate hydrolases"/>
    <property type="match status" value="1"/>
</dbReference>
<dbReference type="InterPro" id="IPR027417">
    <property type="entry name" value="P-loop_NTPase"/>
</dbReference>
<dbReference type="InParanoid" id="A0A1Y2DMP0"/>
<dbReference type="CDD" id="cd18008">
    <property type="entry name" value="DEXDc_SHPRH-like"/>
    <property type="match status" value="1"/>
</dbReference>
<feature type="compositionally biased region" description="Acidic residues" evidence="7">
    <location>
        <begin position="598"/>
        <end position="619"/>
    </location>
</feature>
<dbReference type="AlphaFoldDB" id="A0A1Y2DMP0"/>
<evidence type="ECO:0000256" key="5">
    <source>
        <dbReference type="ARBA" id="ARBA00022840"/>
    </source>
</evidence>
<dbReference type="SMART" id="SM00184">
    <property type="entry name" value="RING"/>
    <property type="match status" value="1"/>
</dbReference>
<evidence type="ECO:0000256" key="3">
    <source>
        <dbReference type="ARBA" id="ARBA00022801"/>
    </source>
</evidence>
<feature type="compositionally biased region" description="Acidic residues" evidence="7">
    <location>
        <begin position="563"/>
        <end position="588"/>
    </location>
</feature>
<feature type="domain" description="RING-type" evidence="8">
    <location>
        <begin position="474"/>
        <end position="527"/>
    </location>
</feature>
<keyword evidence="4" id="KW-0347">Helicase</keyword>
<gene>
    <name evidence="11" type="ORF">BCR38DRAFT_349284</name>
</gene>
<evidence type="ECO:0000259" key="8">
    <source>
        <dbReference type="PROSITE" id="PS50089"/>
    </source>
</evidence>
<dbReference type="GO" id="GO:0005737">
    <property type="term" value="C:cytoplasm"/>
    <property type="evidence" value="ECO:0007669"/>
    <property type="project" value="TreeGrafter"/>
</dbReference>
<evidence type="ECO:0000256" key="7">
    <source>
        <dbReference type="SAM" id="MobiDB-lite"/>
    </source>
</evidence>
<dbReference type="PANTHER" id="PTHR45626">
    <property type="entry name" value="TRANSCRIPTION TERMINATION FACTOR 2-RELATED"/>
    <property type="match status" value="1"/>
</dbReference>
<dbReference type="PANTHER" id="PTHR45626:SF16">
    <property type="entry name" value="ATP-DEPENDENT HELICASE ULS1"/>
    <property type="match status" value="1"/>
</dbReference>
<dbReference type="PROSITE" id="PS51192">
    <property type="entry name" value="HELICASE_ATP_BIND_1"/>
    <property type="match status" value="1"/>
</dbReference>
<organism evidence="11 12">
    <name type="scientific">Pseudomassariella vexata</name>
    <dbReference type="NCBI Taxonomy" id="1141098"/>
    <lineage>
        <taxon>Eukaryota</taxon>
        <taxon>Fungi</taxon>
        <taxon>Dikarya</taxon>
        <taxon>Ascomycota</taxon>
        <taxon>Pezizomycotina</taxon>
        <taxon>Sordariomycetes</taxon>
        <taxon>Xylariomycetidae</taxon>
        <taxon>Amphisphaeriales</taxon>
        <taxon>Pseudomassariaceae</taxon>
        <taxon>Pseudomassariella</taxon>
    </lineage>
</organism>
<keyword evidence="5" id="KW-0067">ATP-binding</keyword>